<dbReference type="PANTHER" id="PTHR10272:SF0">
    <property type="entry name" value="PLATELET-ACTIVATING FACTOR ACETYLHYDROLASE"/>
    <property type="match status" value="1"/>
</dbReference>
<comment type="caution">
    <text evidence="5">The sequence shown here is derived from an EMBL/GenBank/DDBJ whole genome shotgun (WGS) entry which is preliminary data.</text>
</comment>
<evidence type="ECO:0000256" key="3">
    <source>
        <dbReference type="ARBA" id="ARBA00023098"/>
    </source>
</evidence>
<dbReference type="Pfam" id="PF03403">
    <property type="entry name" value="PAF-AH_p_II"/>
    <property type="match status" value="1"/>
</dbReference>
<organism evidence="5 6">
    <name type="scientific">Sulfitobacter donghicola DSW-25 = KCTC 12864 = JCM 14565</name>
    <dbReference type="NCBI Taxonomy" id="1300350"/>
    <lineage>
        <taxon>Bacteria</taxon>
        <taxon>Pseudomonadati</taxon>
        <taxon>Pseudomonadota</taxon>
        <taxon>Alphaproteobacteria</taxon>
        <taxon>Rhodobacterales</taxon>
        <taxon>Roseobacteraceae</taxon>
        <taxon>Sulfitobacter</taxon>
    </lineage>
</organism>
<keyword evidence="1" id="KW-0378">Hydrolase</keyword>
<keyword evidence="3" id="KW-0443">Lipid metabolism</keyword>
<evidence type="ECO:0000313" key="6">
    <source>
        <dbReference type="Proteomes" id="UP000027734"/>
    </source>
</evidence>
<feature type="chain" id="PRO_5001691604" evidence="4">
    <location>
        <begin position="21"/>
        <end position="338"/>
    </location>
</feature>
<dbReference type="GO" id="GO:0016042">
    <property type="term" value="P:lipid catabolic process"/>
    <property type="evidence" value="ECO:0007669"/>
    <property type="project" value="UniProtKB-KW"/>
</dbReference>
<dbReference type="GO" id="GO:0003847">
    <property type="term" value="F:1-alkyl-2-acetylglycerophosphocholine esterase activity"/>
    <property type="evidence" value="ECO:0007669"/>
    <property type="project" value="TreeGrafter"/>
</dbReference>
<evidence type="ECO:0000313" key="5">
    <source>
        <dbReference type="EMBL" id="KEJ89715.1"/>
    </source>
</evidence>
<keyword evidence="5" id="KW-0449">Lipoprotein</keyword>
<dbReference type="STRING" id="1300350.Z948_897"/>
<sequence length="338" mass="35478">MNLVTKSALAFAISASALFAEPSGLRNLTLHAPHHGRDLKGVIHYPATASGTVEKYADNPVFVGMEVAKDAGIAEGQFPLVLLSHGLGGHARSLGWLATDLAQNGAIVIAVNHPNSTWGDFDLAAGLDHWTRPQDLSLALDHILADPDFSGKIDMSRIMAAGFSYGGWTALSLGGIRGHHAAYVDHCKTYGAASSHCADLLKNNVTLASAAAQEWDALYKDARVTAAFAVDPGIIWGMGAEQVADLTPEVTLVSLGAGENRLLATDFDLAKLPEALPHAEVISIPSAAHFSMMPICKPIGEALLLEEGDDPVCTDPEGADRAAAHQIVLKALHAKLGL</sequence>
<evidence type="ECO:0000256" key="2">
    <source>
        <dbReference type="ARBA" id="ARBA00022963"/>
    </source>
</evidence>
<proteinExistence type="predicted"/>
<dbReference type="SUPFAM" id="SSF53474">
    <property type="entry name" value="alpha/beta-Hydrolases"/>
    <property type="match status" value="1"/>
</dbReference>
<keyword evidence="6" id="KW-1185">Reference proteome</keyword>
<name>A0A073IJF3_9RHOB</name>
<dbReference type="PANTHER" id="PTHR10272">
    <property type="entry name" value="PLATELET-ACTIVATING FACTOR ACETYLHYDROLASE"/>
    <property type="match status" value="1"/>
</dbReference>
<protein>
    <submittedName>
        <fullName evidence="5">Lipoprotein signal peptide</fullName>
    </submittedName>
</protein>
<dbReference type="OrthoDB" id="9814760at2"/>
<dbReference type="eggNOG" id="COG4188">
    <property type="taxonomic scope" value="Bacteria"/>
</dbReference>
<accession>A0A073IJF3</accession>
<feature type="signal peptide" evidence="4">
    <location>
        <begin position="1"/>
        <end position="20"/>
    </location>
</feature>
<dbReference type="EMBL" id="JAMC01000002">
    <property type="protein sequence ID" value="KEJ89715.1"/>
    <property type="molecule type" value="Genomic_DNA"/>
</dbReference>
<dbReference type="Gene3D" id="3.40.50.1820">
    <property type="entry name" value="alpha/beta hydrolase"/>
    <property type="match status" value="1"/>
</dbReference>
<dbReference type="RefSeq" id="WP_025058351.1">
    <property type="nucleotide sequence ID" value="NZ_JAMC01000002.1"/>
</dbReference>
<keyword evidence="2" id="KW-0442">Lipid degradation</keyword>
<gene>
    <name evidence="5" type="ORF">DSW25_05690</name>
</gene>
<dbReference type="InterPro" id="IPR029058">
    <property type="entry name" value="AB_hydrolase_fold"/>
</dbReference>
<dbReference type="PIRSF" id="PIRSF031982">
    <property type="entry name" value="UCP031982_abhydr"/>
    <property type="match status" value="1"/>
</dbReference>
<dbReference type="InterPro" id="IPR016986">
    <property type="entry name" value="UCP031982_abhydr"/>
</dbReference>
<dbReference type="Proteomes" id="UP000027734">
    <property type="component" value="Unassembled WGS sequence"/>
</dbReference>
<evidence type="ECO:0000256" key="1">
    <source>
        <dbReference type="ARBA" id="ARBA00022801"/>
    </source>
</evidence>
<keyword evidence="4" id="KW-0732">Signal</keyword>
<dbReference type="AlphaFoldDB" id="A0A073IJF3"/>
<evidence type="ECO:0000256" key="4">
    <source>
        <dbReference type="SAM" id="SignalP"/>
    </source>
</evidence>
<reference evidence="5 6" key="1">
    <citation type="submission" date="2014-01" db="EMBL/GenBank/DDBJ databases">
        <title>Sulfitobacter donghicola JCM 14565 Genome Sequencing.</title>
        <authorList>
            <person name="Lai Q."/>
            <person name="Hong Z."/>
        </authorList>
    </citation>
    <scope>NUCLEOTIDE SEQUENCE [LARGE SCALE GENOMIC DNA]</scope>
    <source>
        <strain evidence="5 6">JCM 14565</strain>
    </source>
</reference>